<reference evidence="2" key="1">
    <citation type="submission" date="2021-02" db="EMBL/GenBank/DDBJ databases">
        <authorList>
            <person name="Nowell W R."/>
        </authorList>
    </citation>
    <scope>NUCLEOTIDE SEQUENCE</scope>
</reference>
<evidence type="ECO:0000313" key="6">
    <source>
        <dbReference type="Proteomes" id="UP000663829"/>
    </source>
</evidence>
<dbReference type="EMBL" id="CAJOBA010036382">
    <property type="protein sequence ID" value="CAF4022001.1"/>
    <property type="molecule type" value="Genomic_DNA"/>
</dbReference>
<evidence type="ECO:0000313" key="4">
    <source>
        <dbReference type="EMBL" id="CAF3820186.1"/>
    </source>
</evidence>
<dbReference type="SUPFAM" id="SSF117396">
    <property type="entry name" value="TM1631-like"/>
    <property type="match status" value="1"/>
</dbReference>
<evidence type="ECO:0000313" key="5">
    <source>
        <dbReference type="EMBL" id="CAF4022001.1"/>
    </source>
</evidence>
<accession>A0A814KBS1</accession>
<dbReference type="PANTHER" id="PTHR30348:SF4">
    <property type="entry name" value="DUF72 DOMAIN-CONTAINING PROTEIN"/>
    <property type="match status" value="1"/>
</dbReference>
<dbReference type="Gene3D" id="3.20.20.410">
    <property type="entry name" value="Protein of unknown function UPF0759"/>
    <property type="match status" value="1"/>
</dbReference>
<dbReference type="Proteomes" id="UP000681722">
    <property type="component" value="Unassembled WGS sequence"/>
</dbReference>
<protein>
    <recommendedName>
        <fullName evidence="7">DUF72 domain-containing protein</fullName>
    </recommendedName>
</protein>
<keyword evidence="6" id="KW-1185">Reference proteome</keyword>
<organism evidence="2 6">
    <name type="scientific">Didymodactylos carnosus</name>
    <dbReference type="NCBI Taxonomy" id="1234261"/>
    <lineage>
        <taxon>Eukaryota</taxon>
        <taxon>Metazoa</taxon>
        <taxon>Spiralia</taxon>
        <taxon>Gnathifera</taxon>
        <taxon>Rotifera</taxon>
        <taxon>Eurotatoria</taxon>
        <taxon>Bdelloidea</taxon>
        <taxon>Philodinida</taxon>
        <taxon>Philodinidae</taxon>
        <taxon>Didymodactylos</taxon>
    </lineage>
</organism>
<dbReference type="Proteomes" id="UP000663829">
    <property type="component" value="Unassembled WGS sequence"/>
</dbReference>
<dbReference type="EMBL" id="CAJNOQ010004236">
    <property type="protein sequence ID" value="CAF1050465.1"/>
    <property type="molecule type" value="Genomic_DNA"/>
</dbReference>
<dbReference type="OrthoDB" id="10267663at2759"/>
<dbReference type="AlphaFoldDB" id="A0A814KBS1"/>
<dbReference type="InterPro" id="IPR036520">
    <property type="entry name" value="UPF0759_sf"/>
</dbReference>
<name>A0A814KBS1_9BILA</name>
<dbReference type="Proteomes" id="UP000682733">
    <property type="component" value="Unassembled WGS sequence"/>
</dbReference>
<gene>
    <name evidence="2" type="ORF">GPM918_LOCUS16256</name>
    <name evidence="3" type="ORF">OVA965_LOCUS24557</name>
    <name evidence="4" type="ORF">SRO942_LOCUS16262</name>
    <name evidence="5" type="ORF">TMI583_LOCUS25276</name>
</gene>
<dbReference type="PANTHER" id="PTHR30348">
    <property type="entry name" value="UNCHARACTERIZED PROTEIN YECE"/>
    <property type="match status" value="1"/>
</dbReference>
<sequence>MSSVRTTTRSGTKRKRATDDKLVKKVKPDDRKIKDFFLTNGTIVAATAKRVRQEENESDNRIPLFSDQCPVHIGCSGYSYRGWHSNNYYPPKHGAKKEFQYYSKEFDSVEINSTFYNIPADSVFVDWSKRVPRPSFRYIIKVNKYFTHMKLLNQDDEFISRWNDFYRKCQLLGSSLGPILFQLPPRFKYTNATLAQLNRLETVLPKTAQFVFEFRNTSWFTDEVYQVLRKNNWCLCVVDCYGGWCGDLANGMTPRDPDVHLTCDWALYYRFHGKTGQYMGSYGKNSMKNYAQIATKHLDTHPNLQLYFYFNNTDNEHPPSAIKDSRHLADAFKELDIIATD</sequence>
<dbReference type="Pfam" id="PF01904">
    <property type="entry name" value="DUF72"/>
    <property type="match status" value="1"/>
</dbReference>
<dbReference type="EMBL" id="CAJOBC010004238">
    <property type="protein sequence ID" value="CAF3820186.1"/>
    <property type="molecule type" value="Genomic_DNA"/>
</dbReference>
<evidence type="ECO:0000313" key="3">
    <source>
        <dbReference type="EMBL" id="CAF1213182.1"/>
    </source>
</evidence>
<dbReference type="EMBL" id="CAJNOK010014848">
    <property type="protein sequence ID" value="CAF1213182.1"/>
    <property type="molecule type" value="Genomic_DNA"/>
</dbReference>
<proteinExistence type="predicted"/>
<evidence type="ECO:0008006" key="7">
    <source>
        <dbReference type="Google" id="ProtNLM"/>
    </source>
</evidence>
<comment type="caution">
    <text evidence="2">The sequence shown here is derived from an EMBL/GenBank/DDBJ whole genome shotgun (WGS) entry which is preliminary data.</text>
</comment>
<feature type="compositionally biased region" description="Low complexity" evidence="1">
    <location>
        <begin position="1"/>
        <end position="10"/>
    </location>
</feature>
<evidence type="ECO:0000256" key="1">
    <source>
        <dbReference type="SAM" id="MobiDB-lite"/>
    </source>
</evidence>
<dbReference type="InterPro" id="IPR002763">
    <property type="entry name" value="DUF72"/>
</dbReference>
<evidence type="ECO:0000313" key="2">
    <source>
        <dbReference type="EMBL" id="CAF1050465.1"/>
    </source>
</evidence>
<dbReference type="Proteomes" id="UP000677228">
    <property type="component" value="Unassembled WGS sequence"/>
</dbReference>
<feature type="region of interest" description="Disordered" evidence="1">
    <location>
        <begin position="1"/>
        <end position="24"/>
    </location>
</feature>